<dbReference type="Gene3D" id="3.20.20.330">
    <property type="entry name" value="Homocysteine-binding-like domain"/>
    <property type="match status" value="1"/>
</dbReference>
<organism evidence="8 9">
    <name type="scientific">Hesseltinella vesiculosa</name>
    <dbReference type="NCBI Taxonomy" id="101127"/>
    <lineage>
        <taxon>Eukaryota</taxon>
        <taxon>Fungi</taxon>
        <taxon>Fungi incertae sedis</taxon>
        <taxon>Mucoromycota</taxon>
        <taxon>Mucoromycotina</taxon>
        <taxon>Mucoromycetes</taxon>
        <taxon>Mucorales</taxon>
        <taxon>Cunninghamellaceae</taxon>
        <taxon>Hesseltinella</taxon>
    </lineage>
</organism>
<evidence type="ECO:0000256" key="5">
    <source>
        <dbReference type="PIRSR" id="PIRSR037505-2"/>
    </source>
</evidence>
<evidence type="ECO:0000256" key="2">
    <source>
        <dbReference type="ARBA" id="ARBA00022679"/>
    </source>
</evidence>
<evidence type="ECO:0000313" key="9">
    <source>
        <dbReference type="Proteomes" id="UP000242146"/>
    </source>
</evidence>
<accession>A0A1X2G5G4</accession>
<evidence type="ECO:0000259" key="7">
    <source>
        <dbReference type="PROSITE" id="PS50970"/>
    </source>
</evidence>
<dbReference type="Pfam" id="PF02574">
    <property type="entry name" value="S-methyl_trans"/>
    <property type="match status" value="1"/>
</dbReference>
<dbReference type="PIRSF" id="PIRSF037505">
    <property type="entry name" value="Betaine_HMT"/>
    <property type="match status" value="1"/>
</dbReference>
<dbReference type="AlphaFoldDB" id="A0A1X2G5G4"/>
<dbReference type="NCBIfam" id="NF007020">
    <property type="entry name" value="PRK09485.1"/>
    <property type="match status" value="1"/>
</dbReference>
<dbReference type="InterPro" id="IPR017226">
    <property type="entry name" value="BHMT-like"/>
</dbReference>
<dbReference type="Proteomes" id="UP000242146">
    <property type="component" value="Unassembled WGS sequence"/>
</dbReference>
<keyword evidence="2 6" id="KW-0808">Transferase</keyword>
<keyword evidence="3 5" id="KW-0479">Metal-binding</keyword>
<feature type="binding site" evidence="5 6">
    <location>
        <position position="232"/>
    </location>
    <ligand>
        <name>Zn(2+)</name>
        <dbReference type="ChEBI" id="CHEBI:29105"/>
    </ligand>
</feature>
<keyword evidence="4 5" id="KW-0862">Zinc</keyword>
<dbReference type="OrthoDB" id="261426at2759"/>
<feature type="binding site" evidence="5 6">
    <location>
        <position position="305"/>
    </location>
    <ligand>
        <name>Zn(2+)</name>
        <dbReference type="ChEBI" id="CHEBI:29105"/>
    </ligand>
</feature>
<dbReference type="GO" id="GO:0032259">
    <property type="term" value="P:methylation"/>
    <property type="evidence" value="ECO:0007669"/>
    <property type="project" value="UniProtKB-KW"/>
</dbReference>
<dbReference type="GO" id="GO:0009086">
    <property type="term" value="P:methionine biosynthetic process"/>
    <property type="evidence" value="ECO:0007669"/>
    <property type="project" value="InterPro"/>
</dbReference>
<dbReference type="SUPFAM" id="SSF82282">
    <property type="entry name" value="Homocysteine S-methyltransferase"/>
    <property type="match status" value="1"/>
</dbReference>
<sequence>MLNLPYPLLLDGGFATELEDRFQKDLSGKLWSAKCLIEDPESIKAVHLAYFEAGSNIATTCSYQATLPGFMSAGYNEVEAEVAMRRSVQLAVAAREEYRASHANDVQPRLVALSVGCYGAYLAGGQEYTGDYGNATVDDLVCFHQHRLDILLQESGIDFILFETVPSRLEAEAISKLVHRYRKDKDGQFPPVCVSFSCQSEDRISDGTPLLEALEVLQSSGADGFEAVGVNCTKMTYIPSLVSLLVNWNKARGLATLVYPDGGQVWNAEARGWVPNTKLPPSDFASNLLHCLQKYDSKMFLIGGCCGVGPDHIRALRENAKTVFEA</sequence>
<evidence type="ECO:0000256" key="6">
    <source>
        <dbReference type="PROSITE-ProRule" id="PRU00333"/>
    </source>
</evidence>
<dbReference type="PANTHER" id="PTHR46015">
    <property type="entry name" value="ZGC:172121"/>
    <property type="match status" value="1"/>
</dbReference>
<comment type="cofactor">
    <cofactor evidence="5">
        <name>Zn(2+)</name>
        <dbReference type="ChEBI" id="CHEBI:29105"/>
    </cofactor>
    <text evidence="5">Binds 1 zinc ion per subunit.</text>
</comment>
<evidence type="ECO:0000256" key="3">
    <source>
        <dbReference type="ARBA" id="ARBA00022723"/>
    </source>
</evidence>
<dbReference type="GO" id="GO:0008898">
    <property type="term" value="F:S-adenosylmethionine-homocysteine S-methyltransferase activity"/>
    <property type="evidence" value="ECO:0007669"/>
    <property type="project" value="TreeGrafter"/>
</dbReference>
<proteinExistence type="predicted"/>
<dbReference type="PROSITE" id="PS50970">
    <property type="entry name" value="HCY"/>
    <property type="match status" value="1"/>
</dbReference>
<dbReference type="EMBL" id="MCGT01000042">
    <property type="protein sequence ID" value="ORX45527.1"/>
    <property type="molecule type" value="Genomic_DNA"/>
</dbReference>
<dbReference type="InterPro" id="IPR051486">
    <property type="entry name" value="Hcy_S-methyltransferase"/>
</dbReference>
<protein>
    <submittedName>
        <fullName evidence="8">Homocysteine S-methyltransferase</fullName>
    </submittedName>
</protein>
<dbReference type="InterPro" id="IPR036589">
    <property type="entry name" value="HCY_dom_sf"/>
</dbReference>
<dbReference type="PANTHER" id="PTHR46015:SF1">
    <property type="entry name" value="HOMOCYSTEINE S-METHYLTRANSFERASE-LIKE ISOFORM 1"/>
    <property type="match status" value="1"/>
</dbReference>
<evidence type="ECO:0000256" key="1">
    <source>
        <dbReference type="ARBA" id="ARBA00022603"/>
    </source>
</evidence>
<keyword evidence="9" id="KW-1185">Reference proteome</keyword>
<evidence type="ECO:0000256" key="4">
    <source>
        <dbReference type="ARBA" id="ARBA00022833"/>
    </source>
</evidence>
<feature type="binding site" evidence="5 6">
    <location>
        <position position="306"/>
    </location>
    <ligand>
        <name>Zn(2+)</name>
        <dbReference type="ChEBI" id="CHEBI:29105"/>
    </ligand>
</feature>
<dbReference type="GO" id="GO:0008270">
    <property type="term" value="F:zinc ion binding"/>
    <property type="evidence" value="ECO:0007669"/>
    <property type="project" value="InterPro"/>
</dbReference>
<comment type="caution">
    <text evidence="8">The sequence shown here is derived from an EMBL/GenBank/DDBJ whole genome shotgun (WGS) entry which is preliminary data.</text>
</comment>
<name>A0A1X2G5G4_9FUNG</name>
<feature type="domain" description="Hcy-binding" evidence="7">
    <location>
        <begin position="1"/>
        <end position="320"/>
    </location>
</feature>
<keyword evidence="1 6" id="KW-0489">Methyltransferase</keyword>
<reference evidence="8 9" key="1">
    <citation type="submission" date="2016-07" db="EMBL/GenBank/DDBJ databases">
        <title>Pervasive Adenine N6-methylation of Active Genes in Fungi.</title>
        <authorList>
            <consortium name="DOE Joint Genome Institute"/>
            <person name="Mondo S.J."/>
            <person name="Dannebaum R.O."/>
            <person name="Kuo R.C."/>
            <person name="Labutti K."/>
            <person name="Haridas S."/>
            <person name="Kuo A."/>
            <person name="Salamov A."/>
            <person name="Ahrendt S.R."/>
            <person name="Lipzen A."/>
            <person name="Sullivan W."/>
            <person name="Andreopoulos W.B."/>
            <person name="Clum A."/>
            <person name="Lindquist E."/>
            <person name="Daum C."/>
            <person name="Ramamoorthy G.K."/>
            <person name="Gryganskyi A."/>
            <person name="Culley D."/>
            <person name="Magnuson J.K."/>
            <person name="James T.Y."/>
            <person name="O'Malley M.A."/>
            <person name="Stajich J.E."/>
            <person name="Spatafora J.W."/>
            <person name="Visel A."/>
            <person name="Grigoriev I.V."/>
        </authorList>
    </citation>
    <scope>NUCLEOTIDE SEQUENCE [LARGE SCALE GENOMIC DNA]</scope>
    <source>
        <strain evidence="8 9">NRRL 3301</strain>
    </source>
</reference>
<dbReference type="STRING" id="101127.A0A1X2G5G4"/>
<gene>
    <name evidence="8" type="ORF">DM01DRAFT_1368699</name>
</gene>
<evidence type="ECO:0000313" key="8">
    <source>
        <dbReference type="EMBL" id="ORX45527.1"/>
    </source>
</evidence>
<dbReference type="GO" id="GO:0033528">
    <property type="term" value="P:S-methylmethionine cycle"/>
    <property type="evidence" value="ECO:0007669"/>
    <property type="project" value="TreeGrafter"/>
</dbReference>
<dbReference type="InterPro" id="IPR003726">
    <property type="entry name" value="HCY_dom"/>
</dbReference>